<comment type="caution">
    <text evidence="2">The sequence shown here is derived from an EMBL/GenBank/DDBJ whole genome shotgun (WGS) entry which is preliminary data.</text>
</comment>
<keyword evidence="3" id="KW-1185">Reference proteome</keyword>
<protein>
    <submittedName>
        <fullName evidence="2">Excisionase family DNA binding protein</fullName>
    </submittedName>
</protein>
<sequence>MVKRQYESLAQAADRTGISVKTLRRRIIDGELVAYRSGRLIRVEPKAVDAMFRQVPTKGFLR</sequence>
<accession>A0A2N3YIM3</accession>
<dbReference type="AlphaFoldDB" id="A0A2N3YIM3"/>
<gene>
    <name evidence="2" type="ORF">ATL31_1512</name>
</gene>
<dbReference type="Proteomes" id="UP000233781">
    <property type="component" value="Unassembled WGS sequence"/>
</dbReference>
<dbReference type="NCBIfam" id="TIGR01764">
    <property type="entry name" value="excise"/>
    <property type="match status" value="1"/>
</dbReference>
<evidence type="ECO:0000313" key="3">
    <source>
        <dbReference type="Proteomes" id="UP000233781"/>
    </source>
</evidence>
<dbReference type="GO" id="GO:0003677">
    <property type="term" value="F:DNA binding"/>
    <property type="evidence" value="ECO:0007669"/>
    <property type="project" value="InterPro"/>
</dbReference>
<organism evidence="2 3">
    <name type="scientific">Phycicoccus duodecadis</name>
    <dbReference type="NCBI Taxonomy" id="173053"/>
    <lineage>
        <taxon>Bacteria</taxon>
        <taxon>Bacillati</taxon>
        <taxon>Actinomycetota</taxon>
        <taxon>Actinomycetes</taxon>
        <taxon>Micrococcales</taxon>
        <taxon>Intrasporangiaceae</taxon>
        <taxon>Phycicoccus</taxon>
    </lineage>
</organism>
<dbReference type="Pfam" id="PF12728">
    <property type="entry name" value="HTH_17"/>
    <property type="match status" value="1"/>
</dbReference>
<dbReference type="RefSeq" id="WP_101395223.1">
    <property type="nucleotide sequence ID" value="NZ_PJNE01000001.1"/>
</dbReference>
<proteinExistence type="predicted"/>
<dbReference type="InterPro" id="IPR041657">
    <property type="entry name" value="HTH_17"/>
</dbReference>
<evidence type="ECO:0000313" key="2">
    <source>
        <dbReference type="EMBL" id="PKW26695.1"/>
    </source>
</evidence>
<evidence type="ECO:0000259" key="1">
    <source>
        <dbReference type="Pfam" id="PF12728"/>
    </source>
</evidence>
<dbReference type="InterPro" id="IPR010093">
    <property type="entry name" value="SinI_DNA-bd"/>
</dbReference>
<feature type="domain" description="Helix-turn-helix" evidence="1">
    <location>
        <begin position="8"/>
        <end position="54"/>
    </location>
</feature>
<name>A0A2N3YIM3_9MICO</name>
<dbReference type="OrthoDB" id="4870800at2"/>
<reference evidence="2 3" key="1">
    <citation type="submission" date="2017-12" db="EMBL/GenBank/DDBJ databases">
        <title>Sequencing the genomes of 1000 Actinobacteria strains.</title>
        <authorList>
            <person name="Klenk H.-P."/>
        </authorList>
    </citation>
    <scope>NUCLEOTIDE SEQUENCE [LARGE SCALE GENOMIC DNA]</scope>
    <source>
        <strain evidence="2 3">DSM 12806</strain>
    </source>
</reference>
<dbReference type="EMBL" id="PJNE01000001">
    <property type="protein sequence ID" value="PKW26695.1"/>
    <property type="molecule type" value="Genomic_DNA"/>
</dbReference>